<evidence type="ECO:0000256" key="2">
    <source>
        <dbReference type="SAM" id="SignalP"/>
    </source>
</evidence>
<dbReference type="SUPFAM" id="SSF57850">
    <property type="entry name" value="RING/U-box"/>
    <property type="match status" value="1"/>
</dbReference>
<keyword evidence="2" id="KW-0732">Signal</keyword>
<dbReference type="SMART" id="SM00184">
    <property type="entry name" value="RING"/>
    <property type="match status" value="1"/>
</dbReference>
<feature type="chain" id="PRO_5012119248" evidence="2">
    <location>
        <begin position="17"/>
        <end position="337"/>
    </location>
</feature>
<dbReference type="PROSITE" id="PS50089">
    <property type="entry name" value="ZF_RING_2"/>
    <property type="match status" value="1"/>
</dbReference>
<dbReference type="Gene3D" id="3.50.30.30">
    <property type="match status" value="1"/>
</dbReference>
<evidence type="ECO:0000313" key="4">
    <source>
        <dbReference type="EMBL" id="OMH79339.1"/>
    </source>
</evidence>
<sequence length="337" mass="37609">MLKIVTVIMLIGATNALMAIRKDVVVIKDNVVTDLDEYITYDIDSNTSTYLPTSKNKEAKGILYSLNSPLDCAVADREKNYFEKSFGHIALISLMECKFNDMLKQAYHDSAVGALVYDITFQNLTELKQHLVSTNSRDLKPKHTTLSPSDLKYLEKKELTPEDVIGVKENIRHSDANGTSSPSNTVSTAASYQHNRKLPLCSICIDDITIGAEIRKLPCGHIFHQECIESWLLLKSCVCPTCGYNVKEVLMLKADQNDAHFEKTPLKMSQIGLVTTEKKSLFTKIMTKLGCQAGENLQPLSPNNSGLSNITSNMRKKTRIEYIDTDFAPHDANIAKK</sequence>
<dbReference type="AlphaFoldDB" id="A0A1R1PEI7"/>
<dbReference type="InterPro" id="IPR052804">
    <property type="entry name" value="UEC_component"/>
</dbReference>
<feature type="non-terminal residue" evidence="4">
    <location>
        <position position="337"/>
    </location>
</feature>
<proteinExistence type="predicted"/>
<name>A0A1R1PEI7_ZANCU</name>
<accession>A0A1R1PEI7</accession>
<keyword evidence="4" id="KW-0675">Receptor</keyword>
<dbReference type="OrthoDB" id="8062037at2759"/>
<dbReference type="GO" id="GO:0008270">
    <property type="term" value="F:zinc ion binding"/>
    <property type="evidence" value="ECO:0007669"/>
    <property type="project" value="UniProtKB-KW"/>
</dbReference>
<keyword evidence="1" id="KW-0862">Zinc</keyword>
<dbReference type="InterPro" id="IPR001841">
    <property type="entry name" value="Znf_RING"/>
</dbReference>
<evidence type="ECO:0000313" key="5">
    <source>
        <dbReference type="Proteomes" id="UP000188320"/>
    </source>
</evidence>
<dbReference type="EMBL" id="LSSK01001581">
    <property type="protein sequence ID" value="OMH79339.1"/>
    <property type="molecule type" value="Genomic_DNA"/>
</dbReference>
<dbReference type="Proteomes" id="UP000188320">
    <property type="component" value="Unassembled WGS sequence"/>
</dbReference>
<feature type="domain" description="RING-type" evidence="3">
    <location>
        <begin position="201"/>
        <end position="242"/>
    </location>
</feature>
<dbReference type="Pfam" id="PF13639">
    <property type="entry name" value="zf-RING_2"/>
    <property type="match status" value="1"/>
</dbReference>
<dbReference type="CDD" id="cd16454">
    <property type="entry name" value="RING-H2_PA-TM-RING"/>
    <property type="match status" value="1"/>
</dbReference>
<gene>
    <name evidence="4" type="ORF">AX774_g7251</name>
</gene>
<dbReference type="PANTHER" id="PTHR46359">
    <property type="entry name" value="GEO07743P1"/>
    <property type="match status" value="1"/>
</dbReference>
<dbReference type="InterPro" id="IPR013083">
    <property type="entry name" value="Znf_RING/FYVE/PHD"/>
</dbReference>
<comment type="caution">
    <text evidence="4">The sequence shown here is derived from an EMBL/GenBank/DDBJ whole genome shotgun (WGS) entry which is preliminary data.</text>
</comment>
<dbReference type="PANTHER" id="PTHR46359:SF2">
    <property type="entry name" value="GEO07743P1"/>
    <property type="match status" value="1"/>
</dbReference>
<evidence type="ECO:0000259" key="3">
    <source>
        <dbReference type="PROSITE" id="PS50089"/>
    </source>
</evidence>
<keyword evidence="1" id="KW-0863">Zinc-finger</keyword>
<protein>
    <submittedName>
        <fullName evidence="4">Receptor-like protein</fullName>
    </submittedName>
</protein>
<reference evidence="5" key="1">
    <citation type="submission" date="2017-01" db="EMBL/GenBank/DDBJ databases">
        <authorList>
            <person name="Wang Y."/>
            <person name="White M."/>
            <person name="Kvist S."/>
            <person name="Moncalvo J.-M."/>
        </authorList>
    </citation>
    <scope>NUCLEOTIDE SEQUENCE [LARGE SCALE GENOMIC DNA]</scope>
    <source>
        <strain evidence="5">COL-18-3</strain>
    </source>
</reference>
<keyword evidence="1" id="KW-0479">Metal-binding</keyword>
<keyword evidence="5" id="KW-1185">Reference proteome</keyword>
<dbReference type="Gene3D" id="3.30.40.10">
    <property type="entry name" value="Zinc/RING finger domain, C3HC4 (zinc finger)"/>
    <property type="match status" value="1"/>
</dbReference>
<evidence type="ECO:0000256" key="1">
    <source>
        <dbReference type="PROSITE-ProRule" id="PRU00175"/>
    </source>
</evidence>
<organism evidence="4 5">
    <name type="scientific">Zancudomyces culisetae</name>
    <name type="common">Gut fungus</name>
    <name type="synonym">Smittium culisetae</name>
    <dbReference type="NCBI Taxonomy" id="1213189"/>
    <lineage>
        <taxon>Eukaryota</taxon>
        <taxon>Fungi</taxon>
        <taxon>Fungi incertae sedis</taxon>
        <taxon>Zoopagomycota</taxon>
        <taxon>Kickxellomycotina</taxon>
        <taxon>Harpellomycetes</taxon>
        <taxon>Harpellales</taxon>
        <taxon>Legeriomycetaceae</taxon>
        <taxon>Zancudomyces</taxon>
    </lineage>
</organism>
<feature type="signal peptide" evidence="2">
    <location>
        <begin position="1"/>
        <end position="16"/>
    </location>
</feature>